<name>A0AAV6TVN2_9ARAC</name>
<evidence type="ECO:0000256" key="1">
    <source>
        <dbReference type="SAM" id="MobiDB-lite"/>
    </source>
</evidence>
<evidence type="ECO:0000313" key="2">
    <source>
        <dbReference type="EMBL" id="KAG8175713.1"/>
    </source>
</evidence>
<comment type="caution">
    <text evidence="2">The sequence shown here is derived from an EMBL/GenBank/DDBJ whole genome shotgun (WGS) entry which is preliminary data.</text>
</comment>
<organism evidence="2 3">
    <name type="scientific">Oedothorax gibbosus</name>
    <dbReference type="NCBI Taxonomy" id="931172"/>
    <lineage>
        <taxon>Eukaryota</taxon>
        <taxon>Metazoa</taxon>
        <taxon>Ecdysozoa</taxon>
        <taxon>Arthropoda</taxon>
        <taxon>Chelicerata</taxon>
        <taxon>Arachnida</taxon>
        <taxon>Araneae</taxon>
        <taxon>Araneomorphae</taxon>
        <taxon>Entelegynae</taxon>
        <taxon>Araneoidea</taxon>
        <taxon>Linyphiidae</taxon>
        <taxon>Erigoninae</taxon>
        <taxon>Oedothorax</taxon>
    </lineage>
</organism>
<protein>
    <submittedName>
        <fullName evidence="2">Uncharacterized protein</fullName>
    </submittedName>
</protein>
<proteinExistence type="predicted"/>
<accession>A0AAV6TVN2</accession>
<dbReference type="Pfam" id="PF15907">
    <property type="entry name" value="Itfg2"/>
    <property type="match status" value="1"/>
</dbReference>
<dbReference type="Proteomes" id="UP000827092">
    <property type="component" value="Unassembled WGS sequence"/>
</dbReference>
<sequence length="204" mass="22893">NASNLTTPKHHPLASSRMRNPNISSEILGGITGTTNGIKRNTLIAVATLDGTLMLVDGDETLWSLQVDHQLFALTKLDLLGDGDEEVVACAWDGLTYMVNQQKQSVRFQFDGPVTTFTCGKYSVIPGTSVNVFVYATFQNRVYIYYDVHLPRFRIHNFLETTQSHEEINSLLPQFPIDREDSQQLKNLLQFCAYGFPLDMTGKT</sequence>
<dbReference type="EMBL" id="JAFNEN010000958">
    <property type="protein sequence ID" value="KAG8175713.1"/>
    <property type="molecule type" value="Genomic_DNA"/>
</dbReference>
<dbReference type="PANTHER" id="PTHR16317">
    <property type="entry name" value="INTEGRIN ALPHA REPEAT DOMAIN-CONTAINING"/>
    <property type="match status" value="1"/>
</dbReference>
<reference evidence="2 3" key="1">
    <citation type="journal article" date="2022" name="Nat. Ecol. Evol.">
        <title>A masculinizing supergene underlies an exaggerated male reproductive morph in a spider.</title>
        <authorList>
            <person name="Hendrickx F."/>
            <person name="De Corte Z."/>
            <person name="Sonet G."/>
            <person name="Van Belleghem S.M."/>
            <person name="Kostlbacher S."/>
            <person name="Vangestel C."/>
        </authorList>
    </citation>
    <scope>NUCLEOTIDE SEQUENCE [LARGE SCALE GENOMIC DNA]</scope>
    <source>
        <strain evidence="2">W744_W776</strain>
    </source>
</reference>
<dbReference type="PANTHER" id="PTHR16317:SF1">
    <property type="entry name" value="KICSTOR COMPLEX PROTEIN ITFG2"/>
    <property type="match status" value="1"/>
</dbReference>
<feature type="non-terminal residue" evidence="2">
    <location>
        <position position="1"/>
    </location>
</feature>
<dbReference type="GO" id="GO:0032006">
    <property type="term" value="P:regulation of TOR signaling"/>
    <property type="evidence" value="ECO:0007669"/>
    <property type="project" value="TreeGrafter"/>
</dbReference>
<gene>
    <name evidence="2" type="ORF">JTE90_022465</name>
</gene>
<feature type="region of interest" description="Disordered" evidence="1">
    <location>
        <begin position="1"/>
        <end position="20"/>
    </location>
</feature>
<dbReference type="InterPro" id="IPR031793">
    <property type="entry name" value="KICSTOR_ITFG2"/>
</dbReference>
<dbReference type="AlphaFoldDB" id="A0AAV6TVN2"/>
<keyword evidence="3" id="KW-1185">Reference proteome</keyword>
<evidence type="ECO:0000313" key="3">
    <source>
        <dbReference type="Proteomes" id="UP000827092"/>
    </source>
</evidence>